<accession>A0ACC3APS9</accession>
<evidence type="ECO:0000313" key="1">
    <source>
        <dbReference type="EMBL" id="KAK1139600.1"/>
    </source>
</evidence>
<dbReference type="EMBL" id="JAOPJF010000103">
    <property type="protein sequence ID" value="KAK1139600.1"/>
    <property type="molecule type" value="Genomic_DNA"/>
</dbReference>
<protein>
    <submittedName>
        <fullName evidence="1">3-hydroxy-3-methylglutaryl coenzyme A synthase</fullName>
        <ecNumber evidence="1">2.3.3.10</ecNumber>
    </submittedName>
</protein>
<dbReference type="Proteomes" id="UP001177260">
    <property type="component" value="Unassembled WGS sequence"/>
</dbReference>
<dbReference type="EC" id="2.3.3.10" evidence="1"/>
<gene>
    <name evidence="1" type="primary">ERG13_2</name>
    <name evidence="1" type="ORF">N8T08_000604</name>
</gene>
<name>A0ACC3APS9_9EURO</name>
<comment type="caution">
    <text evidence="1">The sequence shown here is derived from an EMBL/GenBank/DDBJ whole genome shotgun (WGS) entry which is preliminary data.</text>
</comment>
<keyword evidence="2" id="KW-1185">Reference proteome</keyword>
<keyword evidence="1" id="KW-0808">Transferase</keyword>
<evidence type="ECO:0000313" key="2">
    <source>
        <dbReference type="Proteomes" id="UP001177260"/>
    </source>
</evidence>
<reference evidence="1 2" key="1">
    <citation type="journal article" date="2023" name="ACS Omega">
        <title>Identification of the Neoaspergillic Acid Biosynthesis Gene Cluster by Establishing an In Vitro CRISPR-Ribonucleoprotein Genetic System in Aspergillus melleus.</title>
        <authorList>
            <person name="Yuan B."/>
            <person name="Grau M.F."/>
            <person name="Murata R.M."/>
            <person name="Torok T."/>
            <person name="Venkateswaran K."/>
            <person name="Stajich J.E."/>
            <person name="Wang C.C.C."/>
        </authorList>
    </citation>
    <scope>NUCLEOTIDE SEQUENCE [LARGE SCALE GENOMIC DNA]</scope>
    <source>
        <strain evidence="1 2">IMV 1140</strain>
    </source>
</reference>
<proteinExistence type="predicted"/>
<sequence length="82" mass="9434">MSARPQNIGIKAIEVYFPSQCVDQSELEKFDGVSEGKYTIGLGQTKMSFCDDREGTLFSTHPLSWTLDHVLPYYFFRYPFTP</sequence>
<keyword evidence="1" id="KW-0012">Acyltransferase</keyword>
<organism evidence="1 2">
    <name type="scientific">Aspergillus melleus</name>
    <dbReference type="NCBI Taxonomy" id="138277"/>
    <lineage>
        <taxon>Eukaryota</taxon>
        <taxon>Fungi</taxon>
        <taxon>Dikarya</taxon>
        <taxon>Ascomycota</taxon>
        <taxon>Pezizomycotina</taxon>
        <taxon>Eurotiomycetes</taxon>
        <taxon>Eurotiomycetidae</taxon>
        <taxon>Eurotiales</taxon>
        <taxon>Aspergillaceae</taxon>
        <taxon>Aspergillus</taxon>
        <taxon>Aspergillus subgen. Circumdati</taxon>
    </lineage>
</organism>